<dbReference type="InterPro" id="IPR014528">
    <property type="entry name" value="GdpP/PdeA"/>
</dbReference>
<dbReference type="PIRSF" id="PIRSF026583">
    <property type="entry name" value="YybT"/>
    <property type="match status" value="1"/>
</dbReference>
<evidence type="ECO:0000256" key="2">
    <source>
        <dbReference type="SAM" id="Phobius"/>
    </source>
</evidence>
<dbReference type="Gene3D" id="3.30.450.20">
    <property type="entry name" value="PAS domain"/>
    <property type="match status" value="1"/>
</dbReference>
<protein>
    <recommendedName>
        <fullName evidence="1">Cyclic-di-AMP phosphodiesterase</fullName>
        <ecNumber evidence="1">3.1.4.-</ecNumber>
    </recommendedName>
</protein>
<organism evidence="4 5">
    <name type="scientific">Enterococcus larvae</name>
    <dbReference type="NCBI Taxonomy" id="2794352"/>
    <lineage>
        <taxon>Bacteria</taxon>
        <taxon>Bacillati</taxon>
        <taxon>Bacillota</taxon>
        <taxon>Bacilli</taxon>
        <taxon>Lactobacillales</taxon>
        <taxon>Enterococcaceae</taxon>
        <taxon>Enterococcus</taxon>
    </lineage>
</organism>
<dbReference type="InterPro" id="IPR051319">
    <property type="entry name" value="Oligoribo/pAp-PDE_c-di-AMP_PDE"/>
</dbReference>
<dbReference type="InterPro" id="IPR001667">
    <property type="entry name" value="DDH_dom"/>
</dbReference>
<dbReference type="EC" id="3.1.4.-" evidence="1"/>
<dbReference type="Pfam" id="PF02272">
    <property type="entry name" value="DHHA1"/>
    <property type="match status" value="1"/>
</dbReference>
<keyword evidence="1" id="KW-1003">Cell membrane</keyword>
<name>A0ABS4CKD2_9ENTE</name>
<evidence type="ECO:0000313" key="5">
    <source>
        <dbReference type="Proteomes" id="UP000673375"/>
    </source>
</evidence>
<comment type="function">
    <text evidence="1">Has phosphodiesterase (PDE) activity against cyclic-di-AMP (c-di-AMP).</text>
</comment>
<gene>
    <name evidence="4" type="ORF">I6N96_12400</name>
</gene>
<comment type="similarity">
    <text evidence="1">Belongs to the GdpP/PdeA phosphodiesterase family.</text>
</comment>
<comment type="subcellular location">
    <subcellularLocation>
        <location evidence="1">Cell membrane</location>
    </subcellularLocation>
</comment>
<dbReference type="InterPro" id="IPR038763">
    <property type="entry name" value="DHH_sf"/>
</dbReference>
<dbReference type="InterPro" id="IPR003156">
    <property type="entry name" value="DHHA1_dom"/>
</dbReference>
<keyword evidence="2" id="KW-0812">Transmembrane</keyword>
<reference evidence="4 5" key="1">
    <citation type="submission" date="2020-12" db="EMBL/GenBank/DDBJ databases">
        <title>Vagococcus allomyrinae sp. nov. and Enterococcus lavae sp. nov., isolated from the larvae of Allomyrina dichotoma.</title>
        <authorList>
            <person name="Lee S.D."/>
        </authorList>
    </citation>
    <scope>NUCLEOTIDE SEQUENCE [LARGE SCALE GENOMIC DNA]</scope>
    <source>
        <strain evidence="4 5">BWM-S5</strain>
    </source>
</reference>
<dbReference type="Gene3D" id="3.90.1640.10">
    <property type="entry name" value="inorganic pyrophosphatase (n-terminal core)"/>
    <property type="match status" value="1"/>
</dbReference>
<feature type="domain" description="GGDEF" evidence="3">
    <location>
        <begin position="143"/>
        <end position="298"/>
    </location>
</feature>
<dbReference type="EMBL" id="JAEDXU010000006">
    <property type="protein sequence ID" value="MBP1047073.1"/>
    <property type="molecule type" value="Genomic_DNA"/>
</dbReference>
<evidence type="ECO:0000313" key="4">
    <source>
        <dbReference type="EMBL" id="MBP1047073.1"/>
    </source>
</evidence>
<dbReference type="PANTHER" id="PTHR47618">
    <property type="entry name" value="BIFUNCTIONAL OLIGORIBONUCLEASE AND PAP PHOSPHATASE NRNA"/>
    <property type="match status" value="1"/>
</dbReference>
<dbReference type="PANTHER" id="PTHR47618:SF2">
    <property type="entry name" value="CYCLIC-DI-AMP PHOSPHODIESTERASE GDPP"/>
    <property type="match status" value="1"/>
</dbReference>
<dbReference type="InterPro" id="IPR000160">
    <property type="entry name" value="GGDEF_dom"/>
</dbReference>
<evidence type="ECO:0000256" key="1">
    <source>
        <dbReference type="PIRNR" id="PIRNR026583"/>
    </source>
</evidence>
<dbReference type="Pfam" id="PF01368">
    <property type="entry name" value="DHH"/>
    <property type="match status" value="1"/>
</dbReference>
<dbReference type="SMART" id="SM00267">
    <property type="entry name" value="GGDEF"/>
    <property type="match status" value="1"/>
</dbReference>
<keyword evidence="1 2" id="KW-0472">Membrane</keyword>
<sequence length="661" mass="74782">MKQTRLKRVFLFFVFLFILEMGLVFFLNNKIIIIAILAVINLYLINRILNLIRRLELSNIEKIREATINAEDSIDFAIKEVPVGIITYNAETKQPIWLNPYAEEVFYSDDQQLLQLTKEDVLNYLSLFEKGKDIFKVGNEIFRFKVNVEQQTLTFENITQENTLYQEKKAMQTAIGIVSVDNYDDVTDNMDVKQVSYLNSFLTTIISDWLEEYHVFYKRLNAERYIFVSQLEDIEKMMDSKFQILDEIRKRTIEQGIMGITLSIGISYGGESLSITGTAAQTSLDMALVRGGDQVVVKEANGNSKPIYFGGKSASVAKRTRVRSRAMSTAIQGLINESPDVYIMGHRFPDMDAIGSAFGVAKLAKFYKKDAWVILNDEENIPDIYRVMEELKEYPELHQQILTPKEAMKKMQSNSLLIMVDYHKPSLSISKELYDKFNRVVIIDHHRRGDEFPDKSLLSYIESSASSASELVTELLEYQSNTDNSKLDKFDATLLLAGIVVDTKSFSVRTTARTFDVASYLRTCGADSSLVQYLLSSDLTSYLEMSQLISKNEYVTEDTVIVVGEEDKEYDSVEAAKTADTLLSMAGINAAFVITRRVDKKIGISARSNGAINVQLIMEALGGGGHFTNAATQISSGSINDAKIKLLEVIHKNIDEMYDKE</sequence>
<dbReference type="RefSeq" id="WP_209557861.1">
    <property type="nucleotide sequence ID" value="NZ_JAEDXU010000006.1"/>
</dbReference>
<accession>A0ABS4CKD2</accession>
<dbReference type="Pfam" id="PF24898">
    <property type="entry name" value="GGDEF_GdpP"/>
    <property type="match status" value="1"/>
</dbReference>
<dbReference type="Gene3D" id="3.10.310.30">
    <property type="match status" value="1"/>
</dbReference>
<proteinExistence type="inferred from homology"/>
<keyword evidence="5" id="KW-1185">Reference proteome</keyword>
<keyword evidence="1" id="KW-0378">Hydrolase</keyword>
<feature type="transmembrane region" description="Helical" evidence="2">
    <location>
        <begin position="9"/>
        <end position="26"/>
    </location>
</feature>
<dbReference type="SUPFAM" id="SSF64182">
    <property type="entry name" value="DHH phosphoesterases"/>
    <property type="match status" value="1"/>
</dbReference>
<evidence type="ECO:0000259" key="3">
    <source>
        <dbReference type="SMART" id="SM00267"/>
    </source>
</evidence>
<comment type="catalytic activity">
    <reaction evidence="1">
        <text>3',3'-c-di-AMP + H2O = 5'-O-phosphonoadenylyl-(3'-&gt;5')-adenosine + H(+)</text>
        <dbReference type="Rhea" id="RHEA:54420"/>
        <dbReference type="ChEBI" id="CHEBI:15377"/>
        <dbReference type="ChEBI" id="CHEBI:15378"/>
        <dbReference type="ChEBI" id="CHEBI:71500"/>
        <dbReference type="ChEBI" id="CHEBI:138171"/>
    </reaction>
</comment>
<dbReference type="Proteomes" id="UP000673375">
    <property type="component" value="Unassembled WGS sequence"/>
</dbReference>
<keyword evidence="2" id="KW-1133">Transmembrane helix</keyword>
<comment type="caution">
    <text evidence="4">The sequence shown here is derived from an EMBL/GenBank/DDBJ whole genome shotgun (WGS) entry which is preliminary data.</text>
</comment>